<evidence type="ECO:0000256" key="7">
    <source>
        <dbReference type="ARBA" id="ARBA00022801"/>
    </source>
</evidence>
<dbReference type="InterPro" id="IPR038765">
    <property type="entry name" value="Papain-like_cys_pep_sf"/>
</dbReference>
<sequence length="1529" mass="170892">MKMKGIWKKIMLLTASFAIIFSSVFSNIAVPVYAAGNETTFFEINKADDVINEAKKHLGKPYVWGAAGPNSFDCSGYVSYVLKQTGLSLGADRITTDTAIKFLNGKGVTAYQYPTNESNPKNARKGDLVFYYDKNGDALHMAFYMGEGKIIHCAENMPSGPQKQVMISNVDDLSTKHGSRMVTYKVYRIFPQSGGMRIKKVNENGQALPGVVFEITKPDGSKSNVTTGSDGIWDSEREKLDLEVGTYKVKEISTIEGYLLDSSVRTVEVKAGQKASENVLVVTNKAPTGEITLTKYNDDKSAGVAGTTYHVTSDTGYVNDVTTDDSGKIHLTGLKLGTYTFVETHAADGYLLNGEPITVTLSYKDQHTAIITGNAEQTNKEPTASISLTKEDKETGGTAQGDATLKGAEYQLIAAEDIYNKAHTKKFYSKGEVVATRITDEKGSMEDVKGLPLGFYQFKETKASEGYLIDPTVYDIHCDYEGQNVEVVIRNQSSKEQVKKQAFQIIKVSTEGSEESDLVAGAEFTVKLTSEVNQVGWDKARTYNILTTDKKGYAKSIELPYGTYTVKETKVPDEMMPVEDFQVVITEDSREPQVWRVFNDAPFKALIKAVKIDQETGKTVLLPDTTFKIKNLDTNEYVGQWVWFPIPHYVTEFKTDETGTVTTPSTLEVGEYQLEEIHAPYGYVLNTEPIKFKVSTSTPYQIADDGKTSIIMVTKEDKSVKGQINITKIGEQLVDTKEDENGNIQFIYEKLPVDGATFIIEADEDIYSADNQKDLIYLKGQKVAEITTENGYAQSKKLPLGKYKVYEKNAGDGFVLSKEIKKVELTYENENVPVVFENVEYENQRQKVDLSVIKKDKEDDTLLKGATFGLYASEDIYGIDNTPRAKRLLIEKGKLIERVETDENGKAIFNADLPINAKLEIKEIKAPIGYASTDEIISIDTTYQGQDKEVITFEEVFKNEITKIEVSKKDITNDEEIEGAFMSVYPKDDKGAIFDAWISGQDGKNEDGTVKPHMIKGLEVGTTYILEEISSPYGYAIANEIEFTVKDTGEVQSVEMKDEMVFGQVKWNKTGEIFMQTVTGQTEFGKTVSPVWEESNILNAEITIYAAQDITIGNHTYYKENEAIQTLESDWNAVLSKKLPVGRYYYVETKTPHGYINNTEKHYFEVEDNQINELQTIETTLVNDRPTVDIDMTKMLEEQEIFKNPNAYKDIVFGIFAREDIYNYMGDVAIENGTMIYTSGINEDGHLTLADTFDLPNGVYYLKELSTNGQYVLNDNEYDFEIAYHGEDVSKYTVKIGNDGIINNELARGMIQVKKTDKDNESKVLSDVPFNISAKEDMSEIIKTVKTNDKGFAIFEELELGTYYIQEAKQIDGYVLNDHIYKVEVTKNGDALEINCVNTPTEMQFSKQDITTGKELPGATITVTDKETGKVIDEWVSTDKPHIIKYLVEGKEYIMTEKIAPKGYDIAESITFTAEHGEKIIMKDALKPKTPETGDQTNLNLWLALAGISSIGVLGSIYLSRRKKEGTNE</sequence>
<keyword evidence="11" id="KW-1133">Transmembrane helix</keyword>
<feature type="chain" id="PRO_5019065891" evidence="12">
    <location>
        <begin position="35"/>
        <end position="1529"/>
    </location>
</feature>
<evidence type="ECO:0000256" key="12">
    <source>
        <dbReference type="SAM" id="SignalP"/>
    </source>
</evidence>
<feature type="transmembrane region" description="Helical" evidence="11">
    <location>
        <begin position="1499"/>
        <end position="1519"/>
    </location>
</feature>
<dbReference type="InterPro" id="IPR000064">
    <property type="entry name" value="NLP_P60_dom"/>
</dbReference>
<organism evidence="15 16">
    <name type="scientific">Amedibacillus dolichus</name>
    <dbReference type="NCBI Taxonomy" id="31971"/>
    <lineage>
        <taxon>Bacteria</taxon>
        <taxon>Bacillati</taxon>
        <taxon>Bacillota</taxon>
        <taxon>Erysipelotrichia</taxon>
        <taxon>Erysipelotrichales</taxon>
        <taxon>Erysipelotrichaceae</taxon>
        <taxon>Amedibacillus</taxon>
    </lineage>
</organism>
<feature type="compositionally biased region" description="Polar residues" evidence="10">
    <location>
        <begin position="375"/>
        <end position="388"/>
    </location>
</feature>
<keyword evidence="11" id="KW-0472">Membrane</keyword>
<dbReference type="GO" id="GO:0006508">
    <property type="term" value="P:proteolysis"/>
    <property type="evidence" value="ECO:0007669"/>
    <property type="project" value="UniProtKB-KW"/>
</dbReference>
<evidence type="ECO:0000256" key="8">
    <source>
        <dbReference type="ARBA" id="ARBA00022807"/>
    </source>
</evidence>
<dbReference type="Pfam" id="PF17802">
    <property type="entry name" value="SpaA"/>
    <property type="match status" value="11"/>
</dbReference>
<dbReference type="InterPro" id="IPR013783">
    <property type="entry name" value="Ig-like_fold"/>
</dbReference>
<evidence type="ECO:0000259" key="13">
    <source>
        <dbReference type="PROSITE" id="PS50847"/>
    </source>
</evidence>
<evidence type="ECO:0000256" key="3">
    <source>
        <dbReference type="ARBA" id="ARBA00022512"/>
    </source>
</evidence>
<keyword evidence="4" id="KW-0964">Secreted</keyword>
<dbReference type="Gene3D" id="2.60.40.10">
    <property type="entry name" value="Immunoglobulins"/>
    <property type="match status" value="12"/>
</dbReference>
<keyword evidence="6 12" id="KW-0732">Signal</keyword>
<evidence type="ECO:0000256" key="9">
    <source>
        <dbReference type="ARBA" id="ARBA00023088"/>
    </source>
</evidence>
<evidence type="ECO:0000313" key="16">
    <source>
        <dbReference type="Proteomes" id="UP000284868"/>
    </source>
</evidence>
<dbReference type="InterPro" id="IPR041033">
    <property type="entry name" value="SpaA_PFL_dom_1"/>
</dbReference>
<accession>A0A415P329</accession>
<feature type="domain" description="Gram-positive cocci surface proteins LPxTG" evidence="13">
    <location>
        <begin position="1490"/>
        <end position="1529"/>
    </location>
</feature>
<keyword evidence="5" id="KW-0645">Protease</keyword>
<name>A0A415P329_9FIRM</name>
<evidence type="ECO:0000256" key="4">
    <source>
        <dbReference type="ARBA" id="ARBA00022525"/>
    </source>
</evidence>
<dbReference type="Proteomes" id="UP000284868">
    <property type="component" value="Unassembled WGS sequence"/>
</dbReference>
<dbReference type="SUPFAM" id="SSF54001">
    <property type="entry name" value="Cysteine proteinases"/>
    <property type="match status" value="1"/>
</dbReference>
<keyword evidence="3" id="KW-0134">Cell wall</keyword>
<evidence type="ECO:0000256" key="2">
    <source>
        <dbReference type="ARBA" id="ARBA00007257"/>
    </source>
</evidence>
<evidence type="ECO:0000256" key="11">
    <source>
        <dbReference type="SAM" id="Phobius"/>
    </source>
</evidence>
<keyword evidence="16" id="KW-1185">Reference proteome</keyword>
<keyword evidence="11" id="KW-0812">Transmembrane</keyword>
<dbReference type="PROSITE" id="PS51935">
    <property type="entry name" value="NLPC_P60"/>
    <property type="match status" value="1"/>
</dbReference>
<dbReference type="EMBL" id="QRPK01000070">
    <property type="protein sequence ID" value="RHM07089.1"/>
    <property type="molecule type" value="Genomic_DNA"/>
</dbReference>
<comment type="caution">
    <text evidence="15">The sequence shown here is derived from an EMBL/GenBank/DDBJ whole genome shotgun (WGS) entry which is preliminary data.</text>
</comment>
<feature type="signal peptide" evidence="12">
    <location>
        <begin position="1"/>
        <end position="34"/>
    </location>
</feature>
<dbReference type="GO" id="GO:0008234">
    <property type="term" value="F:cysteine-type peptidase activity"/>
    <property type="evidence" value="ECO:0007669"/>
    <property type="project" value="UniProtKB-KW"/>
</dbReference>
<dbReference type="PROSITE" id="PS50847">
    <property type="entry name" value="GRAM_POS_ANCHORING"/>
    <property type="match status" value="1"/>
</dbReference>
<comment type="similarity">
    <text evidence="2">Belongs to the serine-aspartate repeat-containing protein (SDr) family.</text>
</comment>
<dbReference type="Pfam" id="PF00877">
    <property type="entry name" value="NLPC_P60"/>
    <property type="match status" value="1"/>
</dbReference>
<comment type="similarity">
    <text evidence="1">Belongs to the peptidase C40 family.</text>
</comment>
<dbReference type="SUPFAM" id="SSF49478">
    <property type="entry name" value="Cna protein B-type domain"/>
    <property type="match status" value="2"/>
</dbReference>
<evidence type="ECO:0000259" key="14">
    <source>
        <dbReference type="PROSITE" id="PS51935"/>
    </source>
</evidence>
<dbReference type="InterPro" id="IPR019931">
    <property type="entry name" value="LPXTG_anchor"/>
</dbReference>
<keyword evidence="7" id="KW-0378">Hydrolase</keyword>
<evidence type="ECO:0000256" key="6">
    <source>
        <dbReference type="ARBA" id="ARBA00022729"/>
    </source>
</evidence>
<dbReference type="PANTHER" id="PTHR36108:SF13">
    <property type="entry name" value="COLOSSIN-B-RELATED"/>
    <property type="match status" value="1"/>
</dbReference>
<keyword evidence="9" id="KW-0572">Peptidoglycan-anchor</keyword>
<feature type="region of interest" description="Disordered" evidence="10">
    <location>
        <begin position="375"/>
        <end position="400"/>
    </location>
</feature>
<evidence type="ECO:0000313" key="15">
    <source>
        <dbReference type="EMBL" id="RHM07089.1"/>
    </source>
</evidence>
<proteinExistence type="inferred from homology"/>
<protein>
    <submittedName>
        <fullName evidence="15">Cell wall anchor protein</fullName>
    </submittedName>
</protein>
<evidence type="ECO:0000256" key="1">
    <source>
        <dbReference type="ARBA" id="ARBA00007074"/>
    </source>
</evidence>
<dbReference type="PANTHER" id="PTHR36108">
    <property type="entry name" value="COLOSSIN-B-RELATED"/>
    <property type="match status" value="1"/>
</dbReference>
<dbReference type="OrthoDB" id="1769694at2"/>
<dbReference type="Gene3D" id="3.90.1720.10">
    <property type="entry name" value="endopeptidase domain like (from Nostoc punctiforme)"/>
    <property type="match status" value="1"/>
</dbReference>
<evidence type="ECO:0000256" key="5">
    <source>
        <dbReference type="ARBA" id="ARBA00022670"/>
    </source>
</evidence>
<feature type="domain" description="NlpC/P60" evidence="14">
    <location>
        <begin position="44"/>
        <end position="190"/>
    </location>
</feature>
<keyword evidence="8" id="KW-0788">Thiol protease</keyword>
<reference evidence="15 16" key="1">
    <citation type="submission" date="2018-08" db="EMBL/GenBank/DDBJ databases">
        <title>A genome reference for cultivated species of the human gut microbiota.</title>
        <authorList>
            <person name="Zou Y."/>
            <person name="Xue W."/>
            <person name="Luo G."/>
        </authorList>
    </citation>
    <scope>NUCLEOTIDE SEQUENCE [LARGE SCALE GENOMIC DNA]</scope>
    <source>
        <strain evidence="15 16">AF35-6BH</strain>
    </source>
</reference>
<evidence type="ECO:0000256" key="10">
    <source>
        <dbReference type="SAM" id="MobiDB-lite"/>
    </source>
</evidence>
<gene>
    <name evidence="15" type="ORF">DWZ83_09275</name>
</gene>